<accession>A0A328FGU1</accession>
<evidence type="ECO:0000313" key="7">
    <source>
        <dbReference type="EMBL" id="QBH13958.1"/>
    </source>
</evidence>
<feature type="domain" description="Translocation and assembly module TamB C-terminal" evidence="6">
    <location>
        <begin position="918"/>
        <end position="1261"/>
    </location>
</feature>
<evidence type="ECO:0000313" key="9">
    <source>
        <dbReference type="Proteomes" id="UP000248798"/>
    </source>
</evidence>
<dbReference type="PANTHER" id="PTHR36985">
    <property type="entry name" value="TRANSLOCATION AND ASSEMBLY MODULE SUBUNIT TAMB"/>
    <property type="match status" value="1"/>
</dbReference>
<reference evidence="7 10" key="2">
    <citation type="submission" date="2019-02" db="EMBL/GenBank/DDBJ databases">
        <title>Complete genome sequence of Desulfobacter hydrogenophilus AcRS1.</title>
        <authorList>
            <person name="Marietou A."/>
            <person name="Lund M.B."/>
            <person name="Marshall I.P.G."/>
            <person name="Schreiber L."/>
            <person name="Jorgensen B."/>
        </authorList>
    </citation>
    <scope>NUCLEOTIDE SEQUENCE [LARGE SCALE GENOMIC DNA]</scope>
    <source>
        <strain evidence="7 10">AcRS1</strain>
    </source>
</reference>
<sequence length="1262" mass="134226">MTAPTDFQIASKTTHSPGKFYQRRWFRVVLFTCLLGVCLVAGLVVAGLFFIETKSAQDFIQNQVNKAIPGTLSWEQFRLDLRAGRVQISGVHLKGVSGKELAGISLVSAKVDWSALTRQKIELTQVLIDKPVLDISMSEQGDIDILSALVSDTGSPADAESLEPDKSPGIDFWVREFKVHQARIKVTAPQFNTDLPGLSVEVNGFKLADLSASAKLALTGGHLGLGDMDFILESFDVQARIDKDKISDIGINLRMPGIGFNAKGSVAGLLGTLAPDITATIDVQTPLATTALGLPEDLVQGNGRINLTIKGDIDNPVAGIQFEFGQGSINNTAISGINIYAGLEDRHLSLKECRIDLPAGTIPFGGNVDLSKTFPDGFTSSMAGLETLAYTFFLNPGDLALDALELGENTPEGKVAAQVRVRGQGVIPGQMSAHADLDITAHDLILPRMSEPAKVQFKAGAELKKEHLTLTGMTLDGPGMTGTGAFRLDMPGFDPQAMTMAGNLDLDVADISIPLSLVGQKASGSAGVHVAVQGALPAPDLTLDITAGNLSSNRFQADELLCKARMDKGLLQVQELTLRRNQGVLHAGGTLALGGKKGQVHALDLTVDFHQLELAELAPDLGARGAFSGKITGSGSLDKPNIQVSFSGQNPGFEAYALDNIQAQLRFVNNILTFEQARIQKNNANLDITGQVNMADKTLDLRAVIPETDLKGFDPAADAAFASGRLGLDISARGSLLAPDISGRIKAVDLGLPNAPDMVADASAAIEVHGPLDNPEAMQVSVNISRLALARQDQMLIRIENAVVLLKDGRFTLDSVPVRIMDKGQLALSASGDIKGDLAAQASGSLPVSILAPLTDGINFADGDILVSLRATGKSASPDLNGSVEFSNMTLELQALETPLQKISGRIVLTPDALDIQDVTANLGDGKITLTGNAELKNGMPDKFKLNLDAEQVPVDVPDTLEMTLNSQLTWAGTMHKSAITGRIDIFEGTYYKDVDLSLVSIAAQTTKKSRPKVREPGPDFLKTIGLNIYVTRREAIAVDNNLASMTISPNISVRGTAYAPSLDGRAVVDEGTITFQKAEFEITEGSIDFINPYKIEPEIKLIGETTISSYTITLSVTGTPDDLSLKFSSDLDATDADILSLIAFGKTTDEMSGDSGGGSMSAAAIAKMMLDSLSEKIKDTTGLSEVSFSMDHQGDETSVHVGLGADLSRRLSVSYGIDISDGETVQKVTTYYKLLERLLLSSFQDTSGKLGGELKYRLEFR</sequence>
<keyword evidence="3 5" id="KW-1133">Transmembrane helix</keyword>
<dbReference type="OrthoDB" id="5475916at2"/>
<reference evidence="8 9" key="1">
    <citation type="submission" date="2018-06" db="EMBL/GenBank/DDBJ databases">
        <title>Complete Genome Sequence of Desulfobacter hydrogenophilus (DSM3380).</title>
        <authorList>
            <person name="Marietou A."/>
            <person name="Schreiber L."/>
            <person name="Marshall I."/>
            <person name="Jorgensen B."/>
        </authorList>
    </citation>
    <scope>NUCLEOTIDE SEQUENCE [LARGE SCALE GENOMIC DNA]</scope>
    <source>
        <strain evidence="8 9">DSM 3380</strain>
    </source>
</reference>
<proteinExistence type="predicted"/>
<evidence type="ECO:0000256" key="2">
    <source>
        <dbReference type="ARBA" id="ARBA00022692"/>
    </source>
</evidence>
<keyword evidence="2 5" id="KW-0812">Transmembrane</keyword>
<evidence type="ECO:0000256" key="3">
    <source>
        <dbReference type="ARBA" id="ARBA00022989"/>
    </source>
</evidence>
<feature type="transmembrane region" description="Helical" evidence="5">
    <location>
        <begin position="28"/>
        <end position="51"/>
    </location>
</feature>
<keyword evidence="4 5" id="KW-0472">Membrane</keyword>
<dbReference type="InterPro" id="IPR007452">
    <property type="entry name" value="TamB_C"/>
</dbReference>
<organism evidence="8 9">
    <name type="scientific">Desulfobacter hydrogenophilus</name>
    <dbReference type="NCBI Taxonomy" id="2291"/>
    <lineage>
        <taxon>Bacteria</taxon>
        <taxon>Pseudomonadati</taxon>
        <taxon>Thermodesulfobacteriota</taxon>
        <taxon>Desulfobacteria</taxon>
        <taxon>Desulfobacterales</taxon>
        <taxon>Desulfobacteraceae</taxon>
        <taxon>Desulfobacter</taxon>
    </lineage>
</organism>
<comment type="subcellular location">
    <subcellularLocation>
        <location evidence="1">Membrane</location>
        <topology evidence="1">Single-pass membrane protein</topology>
    </subcellularLocation>
</comment>
<name>A0A328FGU1_9BACT</name>
<dbReference type="AlphaFoldDB" id="A0A328FGU1"/>
<protein>
    <recommendedName>
        <fullName evidence="6">Translocation and assembly module TamB C-terminal domain-containing protein</fullName>
    </recommendedName>
</protein>
<keyword evidence="10" id="KW-1185">Reference proteome</keyword>
<dbReference type="RefSeq" id="WP_111953367.1">
    <property type="nucleotide sequence ID" value="NZ_CP036313.1"/>
</dbReference>
<evidence type="ECO:0000256" key="4">
    <source>
        <dbReference type="ARBA" id="ARBA00023136"/>
    </source>
</evidence>
<dbReference type="EMBL" id="CP036313">
    <property type="protein sequence ID" value="QBH13958.1"/>
    <property type="molecule type" value="Genomic_DNA"/>
</dbReference>
<evidence type="ECO:0000256" key="1">
    <source>
        <dbReference type="ARBA" id="ARBA00004167"/>
    </source>
</evidence>
<dbReference type="Pfam" id="PF04357">
    <property type="entry name" value="TamB"/>
    <property type="match status" value="1"/>
</dbReference>
<dbReference type="PANTHER" id="PTHR36985:SF1">
    <property type="entry name" value="TRANSLOCATION AND ASSEMBLY MODULE SUBUNIT TAMB"/>
    <property type="match status" value="1"/>
</dbReference>
<dbReference type="EMBL" id="QLNI01000003">
    <property type="protein sequence ID" value="RAM03629.1"/>
    <property type="molecule type" value="Genomic_DNA"/>
</dbReference>
<dbReference type="Proteomes" id="UP000248798">
    <property type="component" value="Unassembled WGS sequence"/>
</dbReference>
<dbReference type="GO" id="GO:0005886">
    <property type="term" value="C:plasma membrane"/>
    <property type="evidence" value="ECO:0007669"/>
    <property type="project" value="InterPro"/>
</dbReference>
<evidence type="ECO:0000313" key="8">
    <source>
        <dbReference type="EMBL" id="RAM03629.1"/>
    </source>
</evidence>
<evidence type="ECO:0000259" key="6">
    <source>
        <dbReference type="Pfam" id="PF04357"/>
    </source>
</evidence>
<dbReference type="Proteomes" id="UP000293902">
    <property type="component" value="Chromosome"/>
</dbReference>
<evidence type="ECO:0000256" key="5">
    <source>
        <dbReference type="SAM" id="Phobius"/>
    </source>
</evidence>
<gene>
    <name evidence="8" type="ORF">DO021_02450</name>
    <name evidence="7" type="ORF">EYB58_14100</name>
</gene>
<evidence type="ECO:0000313" key="10">
    <source>
        <dbReference type="Proteomes" id="UP000293902"/>
    </source>
</evidence>
<dbReference type="GO" id="GO:0009306">
    <property type="term" value="P:protein secretion"/>
    <property type="evidence" value="ECO:0007669"/>
    <property type="project" value="InterPro"/>
</dbReference>